<evidence type="ECO:0000256" key="2">
    <source>
        <dbReference type="ARBA" id="ARBA00006991"/>
    </source>
</evidence>
<evidence type="ECO:0000256" key="11">
    <source>
        <dbReference type="PROSITE-ProRule" id="PRU00042"/>
    </source>
</evidence>
<feature type="domain" description="C2H2-type" evidence="13">
    <location>
        <begin position="524"/>
        <end position="551"/>
    </location>
</feature>
<keyword evidence="8" id="KW-0238">DNA-binding</keyword>
<feature type="domain" description="C2H2-type" evidence="13">
    <location>
        <begin position="636"/>
        <end position="663"/>
    </location>
</feature>
<dbReference type="FunFam" id="3.30.160.60:FF:000624">
    <property type="entry name" value="zinc finger protein 697"/>
    <property type="match status" value="2"/>
</dbReference>
<evidence type="ECO:0000256" key="7">
    <source>
        <dbReference type="ARBA" id="ARBA00023015"/>
    </source>
</evidence>
<evidence type="ECO:0000256" key="5">
    <source>
        <dbReference type="ARBA" id="ARBA00022771"/>
    </source>
</evidence>
<sequence>MTFCHFFPSAEHCDDFGDRSTQRGAPTDGLHVDAPGSSHLSSHSEELRLLSVHGKGGGPLALHGHDTLFTASEPEALSSLSTEHGVVKSLERGKQLVRREELTGQVGNHLLIHNQKERLPLLQLQHTPIESTHIYDAMFSLAGIDNYFVLMKDYVLCVFPSFCGKQQTPDTILTKDEEDIGGGMPAVEDCDDCGDRSTQRGPTSDGLHVDAPGSSHMSSHSEELRILSVHGKGEGPLALHVVKSLERGEQLVRGEELTGQQTPDTILTKDEEDIGGGMPAVEDCDDFGDCSTQPSVTLDSLHVDAPGSSHMSSHDRELRILSVHGKGEDPLAVDGHDNIFTVFKLETLNSLSAEHGVAKSLERGEQLVHREELTGHRGGGKDRPAVLSGECFPDKTNKVIPRRTHTGEKPYGCDQCTERFKLKDSLKSHMRRTHSGEKPYRCDQCVKCYYRSSHLTRHMATHSREKPYRCDQCMKRFISSSHLKSHMRTHSEEKLYKCDQCVKCYNRSAHLKRHMTTHSREKPYRCNQCLKRFMRSSNLTVHMRTHSEEKPYRCHQCMKRFISSSHLKIHMRTHSREKSYRCNQCVKRFISSSHLKIHMRTHSGEKPYRCNQCLKCFNQSGHLKRHVRTHSGEKPYRCNQCVKCFSRNSSLKVHMRTHSGEKP</sequence>
<feature type="domain" description="C2H2-type" evidence="13">
    <location>
        <begin position="468"/>
        <end position="495"/>
    </location>
</feature>
<dbReference type="FunFam" id="3.30.160.60:FF:000882">
    <property type="entry name" value="Predicted gene, 21060"/>
    <property type="match status" value="1"/>
</dbReference>
<comment type="subcellular location">
    <subcellularLocation>
        <location evidence="1">Nucleus</location>
    </subcellularLocation>
</comment>
<feature type="region of interest" description="Disordered" evidence="12">
    <location>
        <begin position="187"/>
        <end position="217"/>
    </location>
</feature>
<keyword evidence="15" id="KW-1185">Reference proteome</keyword>
<dbReference type="AlphaFoldDB" id="A0A8C5BT50"/>
<keyword evidence="4" id="KW-0677">Repeat</keyword>
<dbReference type="Pfam" id="PF00096">
    <property type="entry name" value="zf-C2H2"/>
    <property type="match status" value="9"/>
</dbReference>
<dbReference type="GO" id="GO:0003677">
    <property type="term" value="F:DNA binding"/>
    <property type="evidence" value="ECO:0007669"/>
    <property type="project" value="UniProtKB-KW"/>
</dbReference>
<evidence type="ECO:0000256" key="4">
    <source>
        <dbReference type="ARBA" id="ARBA00022737"/>
    </source>
</evidence>
<dbReference type="Proteomes" id="UP000694546">
    <property type="component" value="Chromosome 7"/>
</dbReference>
<dbReference type="FunFam" id="3.30.160.60:FF:000630">
    <property type="entry name" value="Zinc finger protein 180"/>
    <property type="match status" value="1"/>
</dbReference>
<feature type="domain" description="C2H2-type" evidence="13">
    <location>
        <begin position="496"/>
        <end position="523"/>
    </location>
</feature>
<dbReference type="FunFam" id="3.30.160.60:FF:000218">
    <property type="entry name" value="Zinc finger protein 10"/>
    <property type="match status" value="1"/>
</dbReference>
<keyword evidence="5 11" id="KW-0863">Zinc-finger</keyword>
<organism evidence="14 15">
    <name type="scientific">Gadus morhua</name>
    <name type="common">Atlantic cod</name>
    <dbReference type="NCBI Taxonomy" id="8049"/>
    <lineage>
        <taxon>Eukaryota</taxon>
        <taxon>Metazoa</taxon>
        <taxon>Chordata</taxon>
        <taxon>Craniata</taxon>
        <taxon>Vertebrata</taxon>
        <taxon>Euteleostomi</taxon>
        <taxon>Actinopterygii</taxon>
        <taxon>Neopterygii</taxon>
        <taxon>Teleostei</taxon>
        <taxon>Neoteleostei</taxon>
        <taxon>Acanthomorphata</taxon>
        <taxon>Zeiogadaria</taxon>
        <taxon>Gadariae</taxon>
        <taxon>Gadiformes</taxon>
        <taxon>Gadoidei</taxon>
        <taxon>Gadidae</taxon>
        <taxon>Gadus</taxon>
    </lineage>
</organism>
<feature type="domain" description="C2H2-type" evidence="13">
    <location>
        <begin position="608"/>
        <end position="635"/>
    </location>
</feature>
<keyword evidence="9" id="KW-0804">Transcription</keyword>
<reference evidence="14" key="2">
    <citation type="submission" date="2025-09" db="UniProtKB">
        <authorList>
            <consortium name="Ensembl"/>
        </authorList>
    </citation>
    <scope>IDENTIFICATION</scope>
</reference>
<dbReference type="PROSITE" id="PS00028">
    <property type="entry name" value="ZINC_FINGER_C2H2_1"/>
    <property type="match status" value="9"/>
</dbReference>
<dbReference type="PANTHER" id="PTHR23234">
    <property type="entry name" value="ZNF44 PROTEIN"/>
    <property type="match status" value="1"/>
</dbReference>
<evidence type="ECO:0000256" key="10">
    <source>
        <dbReference type="ARBA" id="ARBA00023242"/>
    </source>
</evidence>
<evidence type="ECO:0000256" key="9">
    <source>
        <dbReference type="ARBA" id="ARBA00023163"/>
    </source>
</evidence>
<comment type="similarity">
    <text evidence="2">Belongs to the krueppel C2H2-type zinc-finger protein family.</text>
</comment>
<reference evidence="14" key="1">
    <citation type="submission" date="2025-08" db="UniProtKB">
        <authorList>
            <consortium name="Ensembl"/>
        </authorList>
    </citation>
    <scope>IDENTIFICATION</scope>
</reference>
<dbReference type="PANTHER" id="PTHR23234:SF10">
    <property type="entry name" value="RIKEN CDNA 6720489N17 GENE-RELATED"/>
    <property type="match status" value="1"/>
</dbReference>
<name>A0A8C5BT50_GADMO</name>
<dbReference type="FunFam" id="3.30.160.60:FF:000100">
    <property type="entry name" value="Zinc finger 45-like"/>
    <property type="match status" value="1"/>
</dbReference>
<feature type="domain" description="C2H2-type" evidence="13">
    <location>
        <begin position="440"/>
        <end position="467"/>
    </location>
</feature>
<protein>
    <recommendedName>
        <fullName evidence="13">C2H2-type domain-containing protein</fullName>
    </recommendedName>
</protein>
<dbReference type="InterPro" id="IPR050758">
    <property type="entry name" value="Znf_C2H2-type"/>
</dbReference>
<feature type="domain" description="C2H2-type" evidence="13">
    <location>
        <begin position="552"/>
        <end position="579"/>
    </location>
</feature>
<dbReference type="Gene3D" id="3.30.160.60">
    <property type="entry name" value="Classic Zinc Finger"/>
    <property type="match status" value="9"/>
</dbReference>
<dbReference type="PROSITE" id="PS50157">
    <property type="entry name" value="ZINC_FINGER_C2H2_2"/>
    <property type="match status" value="9"/>
</dbReference>
<dbReference type="InterPro" id="IPR013087">
    <property type="entry name" value="Znf_C2H2_type"/>
</dbReference>
<evidence type="ECO:0000256" key="1">
    <source>
        <dbReference type="ARBA" id="ARBA00004123"/>
    </source>
</evidence>
<evidence type="ECO:0000313" key="14">
    <source>
        <dbReference type="Ensembl" id="ENSGMOP00000048552.1"/>
    </source>
</evidence>
<dbReference type="FunFam" id="3.30.160.60:FF:000597">
    <property type="entry name" value="zinc finger protein 236 isoform X3"/>
    <property type="match status" value="1"/>
</dbReference>
<dbReference type="InterPro" id="IPR036236">
    <property type="entry name" value="Znf_C2H2_sf"/>
</dbReference>
<evidence type="ECO:0000256" key="6">
    <source>
        <dbReference type="ARBA" id="ARBA00022833"/>
    </source>
</evidence>
<evidence type="ECO:0000256" key="3">
    <source>
        <dbReference type="ARBA" id="ARBA00022723"/>
    </source>
</evidence>
<evidence type="ECO:0000259" key="13">
    <source>
        <dbReference type="PROSITE" id="PS50157"/>
    </source>
</evidence>
<dbReference type="GO" id="GO:0005634">
    <property type="term" value="C:nucleus"/>
    <property type="evidence" value="ECO:0007669"/>
    <property type="project" value="UniProtKB-SubCell"/>
</dbReference>
<dbReference type="Ensembl" id="ENSGMOT00000032194.1">
    <property type="protein sequence ID" value="ENSGMOP00000048552.1"/>
    <property type="gene ID" value="ENSGMOG00000026926.1"/>
</dbReference>
<dbReference type="GeneTree" id="ENSGT01150000286971"/>
<dbReference type="FunFam" id="3.30.160.60:FF:000770">
    <property type="entry name" value="zinc finger protein 16"/>
    <property type="match status" value="1"/>
</dbReference>
<evidence type="ECO:0000313" key="15">
    <source>
        <dbReference type="Proteomes" id="UP000694546"/>
    </source>
</evidence>
<keyword evidence="10" id="KW-0539">Nucleus</keyword>
<keyword evidence="3" id="KW-0479">Metal-binding</keyword>
<accession>A0A8C5BT50</accession>
<keyword evidence="6" id="KW-0862">Zinc</keyword>
<dbReference type="SUPFAM" id="SSF57667">
    <property type="entry name" value="beta-beta-alpha zinc fingers"/>
    <property type="match status" value="5"/>
</dbReference>
<feature type="domain" description="C2H2-type" evidence="13">
    <location>
        <begin position="411"/>
        <end position="439"/>
    </location>
</feature>
<keyword evidence="7" id="KW-0805">Transcription regulation</keyword>
<evidence type="ECO:0000256" key="12">
    <source>
        <dbReference type="SAM" id="MobiDB-lite"/>
    </source>
</evidence>
<proteinExistence type="inferred from homology"/>
<dbReference type="GO" id="GO:0008270">
    <property type="term" value="F:zinc ion binding"/>
    <property type="evidence" value="ECO:0007669"/>
    <property type="project" value="UniProtKB-KW"/>
</dbReference>
<dbReference type="SMART" id="SM00355">
    <property type="entry name" value="ZnF_C2H2"/>
    <property type="match status" value="9"/>
</dbReference>
<dbReference type="FunFam" id="3.30.160.60:FF:001498">
    <property type="entry name" value="Zinc finger protein 404"/>
    <property type="match status" value="1"/>
</dbReference>
<feature type="domain" description="C2H2-type" evidence="13">
    <location>
        <begin position="580"/>
        <end position="607"/>
    </location>
</feature>
<evidence type="ECO:0000256" key="8">
    <source>
        <dbReference type="ARBA" id="ARBA00023125"/>
    </source>
</evidence>